<name>A0A382U9W9_9ZZZZ</name>
<accession>A0A382U9W9</accession>
<organism evidence="1">
    <name type="scientific">marine metagenome</name>
    <dbReference type="NCBI Taxonomy" id="408172"/>
    <lineage>
        <taxon>unclassified sequences</taxon>
        <taxon>metagenomes</taxon>
        <taxon>ecological metagenomes</taxon>
    </lineage>
</organism>
<gene>
    <name evidence="1" type="ORF">METZ01_LOCUS383903</name>
</gene>
<sequence>MNSEYRPSTSRVDKDFDLNSLGMGSLNSIEKDGRFVINRESIKIINIPWVLIKKNFVASI</sequence>
<dbReference type="EMBL" id="UINC01142609">
    <property type="protein sequence ID" value="SVD31049.1"/>
    <property type="molecule type" value="Genomic_DNA"/>
</dbReference>
<evidence type="ECO:0000313" key="1">
    <source>
        <dbReference type="EMBL" id="SVD31049.1"/>
    </source>
</evidence>
<protein>
    <submittedName>
        <fullName evidence="1">Uncharacterized protein</fullName>
    </submittedName>
</protein>
<proteinExistence type="predicted"/>
<reference evidence="1" key="1">
    <citation type="submission" date="2018-05" db="EMBL/GenBank/DDBJ databases">
        <authorList>
            <person name="Lanie J.A."/>
            <person name="Ng W.-L."/>
            <person name="Kazmierczak K.M."/>
            <person name="Andrzejewski T.M."/>
            <person name="Davidsen T.M."/>
            <person name="Wayne K.J."/>
            <person name="Tettelin H."/>
            <person name="Glass J.I."/>
            <person name="Rusch D."/>
            <person name="Podicherti R."/>
            <person name="Tsui H.-C.T."/>
            <person name="Winkler M.E."/>
        </authorList>
    </citation>
    <scope>NUCLEOTIDE SEQUENCE</scope>
</reference>
<dbReference type="AlphaFoldDB" id="A0A382U9W9"/>